<proteinExistence type="predicted"/>
<dbReference type="HOGENOM" id="CLU_1154400_0_0_2"/>
<sequence length="240" mass="27893">MLTSKEVEWRSKIQSSYLLPTIMDGKNLVVTTPMGFKAIFTVGIKAHYELSQSQYPRRMESSQILLRLGRRDDIIKVEILRKSLGIELTRKIKALPSSQSGPYKAVDYLVKIHTPNLMWVSVVEGTSKEKLEELLSILRKFGMGKKRNMGWGDLLDYHIYPLDRNSRSAITSEYIIHNKKFLETWRPWSPEKIAELVKGSRRMTQYRKFSLLDSKIGYGAEKPPYWRRHLVIKSALFQVS</sequence>
<evidence type="ECO:0000313" key="2">
    <source>
        <dbReference type="Proteomes" id="UP000002727"/>
    </source>
</evidence>
<accession>B6YTC0</accession>
<organism evidence="1 2">
    <name type="scientific">Thermococcus onnurineus (strain NA1)</name>
    <dbReference type="NCBI Taxonomy" id="523850"/>
    <lineage>
        <taxon>Archaea</taxon>
        <taxon>Methanobacteriati</taxon>
        <taxon>Methanobacteriota</taxon>
        <taxon>Thermococci</taxon>
        <taxon>Thermococcales</taxon>
        <taxon>Thermococcaceae</taxon>
        <taxon>Thermococcus</taxon>
    </lineage>
</organism>
<name>B6YTC0_THEON</name>
<protein>
    <submittedName>
        <fullName evidence="1">Uncharacterized protein</fullName>
    </submittedName>
</protein>
<dbReference type="PATRIC" id="fig|523850.10.peg.324"/>
<keyword evidence="2" id="KW-1185">Reference proteome</keyword>
<dbReference type="KEGG" id="ton:TON_0322"/>
<dbReference type="AlphaFoldDB" id="B6YTC0"/>
<dbReference type="EMBL" id="CP000855">
    <property type="protein sequence ID" value="ACJ15807.1"/>
    <property type="molecule type" value="Genomic_DNA"/>
</dbReference>
<evidence type="ECO:0000313" key="1">
    <source>
        <dbReference type="EMBL" id="ACJ15807.1"/>
    </source>
</evidence>
<reference evidence="1 2" key="1">
    <citation type="journal article" date="2008" name="J. Bacteriol.">
        <title>The complete genome sequence of Thermococcus onnurineus NA1 reveals a mixed heterotrophic and carboxydotrophic metabolism.</title>
        <authorList>
            <person name="Lee H.S."/>
            <person name="Kang S.G."/>
            <person name="Bae S.S."/>
            <person name="Lim J.K."/>
            <person name="Cho Y."/>
            <person name="Kim Y.J."/>
            <person name="Jeon J.H."/>
            <person name="Cha S.S."/>
            <person name="Kwon K.K."/>
            <person name="Kim H.T."/>
            <person name="Park C.J."/>
            <person name="Lee H.W."/>
            <person name="Kim S.I."/>
            <person name="Chun J."/>
            <person name="Colwell R.R."/>
            <person name="Kim S.J."/>
            <person name="Lee J.H."/>
        </authorList>
    </citation>
    <scope>NUCLEOTIDE SEQUENCE [LARGE SCALE GENOMIC DNA]</scope>
    <source>
        <strain evidence="1 2">NA1</strain>
    </source>
</reference>
<dbReference type="STRING" id="523850.TON_0322"/>
<gene>
    <name evidence="1" type="ordered locus">TON_0322</name>
</gene>
<dbReference type="Proteomes" id="UP000002727">
    <property type="component" value="Chromosome"/>
</dbReference>